<protein>
    <submittedName>
        <fullName evidence="2">Uncharacterized protein</fullName>
    </submittedName>
</protein>
<dbReference type="Proteomes" id="UP000622797">
    <property type="component" value="Unassembled WGS sequence"/>
</dbReference>
<dbReference type="EMBL" id="JABEXW010000032">
    <property type="protein sequence ID" value="KAF4973015.1"/>
    <property type="molecule type" value="Genomic_DNA"/>
</dbReference>
<evidence type="ECO:0000256" key="1">
    <source>
        <dbReference type="SAM" id="SignalP"/>
    </source>
</evidence>
<name>A0A8H4UB92_9HYPO</name>
<reference evidence="2" key="1">
    <citation type="journal article" date="2020" name="BMC Genomics">
        <title>Correction to: Identification and distribution of gene clusters required for synthesis of sphingolipid metabolism inhibitors in diverse species of the filamentous fungus Fusarium.</title>
        <authorList>
            <person name="Kim H.S."/>
            <person name="Lohmar J.M."/>
            <person name="Busman M."/>
            <person name="Brown D.W."/>
            <person name="Naumann T.A."/>
            <person name="Divon H.H."/>
            <person name="Lysoe E."/>
            <person name="Uhlig S."/>
            <person name="Proctor R.H."/>
        </authorList>
    </citation>
    <scope>NUCLEOTIDE SEQUENCE</scope>
    <source>
        <strain evidence="2">NRRL 20472</strain>
    </source>
</reference>
<evidence type="ECO:0000313" key="2">
    <source>
        <dbReference type="EMBL" id="KAF4973015.1"/>
    </source>
</evidence>
<evidence type="ECO:0000313" key="3">
    <source>
        <dbReference type="Proteomes" id="UP000622797"/>
    </source>
</evidence>
<proteinExistence type="predicted"/>
<gene>
    <name evidence="2" type="ORF">FSARC_592</name>
</gene>
<comment type="caution">
    <text evidence="2">The sequence shown here is derived from an EMBL/GenBank/DDBJ whole genome shotgun (WGS) entry which is preliminary data.</text>
</comment>
<accession>A0A8H4UB92</accession>
<keyword evidence="1" id="KW-0732">Signal</keyword>
<dbReference type="AlphaFoldDB" id="A0A8H4UB92"/>
<sequence>MVRLGVLTLVLCGVQITAGHQLQSDLFLKQWLNYIVDLSELSDKSQLTSASDPSDTFLAVQLLVHPEGIPIIIRDMCKLTEYAHSLVMEEISLYVSCQFGVSEDICLTITDLSAPSIKLRRQNQDPCAEQFWALAIHSAYLQVIGSAGAEYIERLCEMALHHSTLFLDHESDYTMDAHWRLLSHLEQRLSIDDQRTLGLVIEISANLRCKGRVEDAEKLLKESLAKASRRFGRTSATALEHQIELLETQVCLQYDVVHSLHEIMILSMTHGEVTGAVRAGLLLGDQFLRRGHLEAAVVYYLWALRRAEKLELKEYIEESQHSAAFVMGKMGIM</sequence>
<reference evidence="2" key="2">
    <citation type="submission" date="2020-05" db="EMBL/GenBank/DDBJ databases">
        <authorList>
            <person name="Kim H.-S."/>
            <person name="Proctor R.H."/>
            <person name="Brown D.W."/>
        </authorList>
    </citation>
    <scope>NUCLEOTIDE SEQUENCE</scope>
    <source>
        <strain evidence="2">NRRL 20472</strain>
    </source>
</reference>
<feature type="signal peptide" evidence="1">
    <location>
        <begin position="1"/>
        <end position="19"/>
    </location>
</feature>
<keyword evidence="3" id="KW-1185">Reference proteome</keyword>
<organism evidence="2 3">
    <name type="scientific">Fusarium sarcochroum</name>
    <dbReference type="NCBI Taxonomy" id="1208366"/>
    <lineage>
        <taxon>Eukaryota</taxon>
        <taxon>Fungi</taxon>
        <taxon>Dikarya</taxon>
        <taxon>Ascomycota</taxon>
        <taxon>Pezizomycotina</taxon>
        <taxon>Sordariomycetes</taxon>
        <taxon>Hypocreomycetidae</taxon>
        <taxon>Hypocreales</taxon>
        <taxon>Nectriaceae</taxon>
        <taxon>Fusarium</taxon>
        <taxon>Fusarium lateritium species complex</taxon>
    </lineage>
</organism>
<feature type="chain" id="PRO_5033988568" evidence="1">
    <location>
        <begin position="20"/>
        <end position="333"/>
    </location>
</feature>